<dbReference type="PANTHER" id="PTHR30055">
    <property type="entry name" value="HTH-TYPE TRANSCRIPTIONAL REGULATOR RUTR"/>
    <property type="match status" value="1"/>
</dbReference>
<feature type="DNA-binding region" description="H-T-H motif" evidence="4">
    <location>
        <begin position="53"/>
        <end position="72"/>
    </location>
</feature>
<dbReference type="AlphaFoldDB" id="A0A6J4UV03"/>
<sequence length="211" mass="23229">MVNAVDAVTVARLTARCVVSTLHGMPRWEPDGFERLQAAALELFSEQGFERTTIAEIAQRAGLSQRTFFNHFSDKREVLFSLSPEFQRAVVHEITAAPQSVPPLDAVVGALTIAADTMFERRHAAVVRRHEIIVANPELLERELTKRAALTDAIADALQARGLDPEAARLTAGAGMLVHQTAVHRWTQPSESRPLRELHSDALRSLRATVG</sequence>
<dbReference type="InterPro" id="IPR009057">
    <property type="entry name" value="Homeodomain-like_sf"/>
</dbReference>
<dbReference type="PROSITE" id="PS01081">
    <property type="entry name" value="HTH_TETR_1"/>
    <property type="match status" value="1"/>
</dbReference>
<keyword evidence="3" id="KW-0804">Transcription</keyword>
<dbReference type="InterPro" id="IPR001647">
    <property type="entry name" value="HTH_TetR"/>
</dbReference>
<dbReference type="Pfam" id="PF00440">
    <property type="entry name" value="TetR_N"/>
    <property type="match status" value="1"/>
</dbReference>
<organism evidence="6">
    <name type="scientific">uncultured Thermomicrobiales bacterium</name>
    <dbReference type="NCBI Taxonomy" id="1645740"/>
    <lineage>
        <taxon>Bacteria</taxon>
        <taxon>Pseudomonadati</taxon>
        <taxon>Thermomicrobiota</taxon>
        <taxon>Thermomicrobia</taxon>
        <taxon>Thermomicrobiales</taxon>
        <taxon>environmental samples</taxon>
    </lineage>
</organism>
<evidence type="ECO:0000313" key="6">
    <source>
        <dbReference type="EMBL" id="CAA9559899.1"/>
    </source>
</evidence>
<name>A0A6J4UV03_9BACT</name>
<keyword evidence="2 4" id="KW-0238">DNA-binding</keyword>
<dbReference type="EMBL" id="CADCWK010000159">
    <property type="protein sequence ID" value="CAA9559899.1"/>
    <property type="molecule type" value="Genomic_DNA"/>
</dbReference>
<dbReference type="PRINTS" id="PR00455">
    <property type="entry name" value="HTHTETR"/>
</dbReference>
<feature type="domain" description="HTH tetR-type" evidence="5">
    <location>
        <begin position="30"/>
        <end position="90"/>
    </location>
</feature>
<evidence type="ECO:0000256" key="1">
    <source>
        <dbReference type="ARBA" id="ARBA00023015"/>
    </source>
</evidence>
<accession>A0A6J4UV03</accession>
<dbReference type="InterPro" id="IPR050109">
    <property type="entry name" value="HTH-type_TetR-like_transc_reg"/>
</dbReference>
<dbReference type="InterPro" id="IPR041347">
    <property type="entry name" value="MftR_C"/>
</dbReference>
<protein>
    <recommendedName>
        <fullName evidence="5">HTH tetR-type domain-containing protein</fullName>
    </recommendedName>
</protein>
<dbReference type="GO" id="GO:0003700">
    <property type="term" value="F:DNA-binding transcription factor activity"/>
    <property type="evidence" value="ECO:0007669"/>
    <property type="project" value="TreeGrafter"/>
</dbReference>
<evidence type="ECO:0000256" key="2">
    <source>
        <dbReference type="ARBA" id="ARBA00023125"/>
    </source>
</evidence>
<dbReference type="SUPFAM" id="SSF46689">
    <property type="entry name" value="Homeodomain-like"/>
    <property type="match status" value="1"/>
</dbReference>
<evidence type="ECO:0000259" key="5">
    <source>
        <dbReference type="PROSITE" id="PS50977"/>
    </source>
</evidence>
<dbReference type="Pfam" id="PF17754">
    <property type="entry name" value="TetR_C_14"/>
    <property type="match status" value="1"/>
</dbReference>
<proteinExistence type="predicted"/>
<dbReference type="GO" id="GO:0000976">
    <property type="term" value="F:transcription cis-regulatory region binding"/>
    <property type="evidence" value="ECO:0007669"/>
    <property type="project" value="TreeGrafter"/>
</dbReference>
<evidence type="ECO:0000256" key="4">
    <source>
        <dbReference type="PROSITE-ProRule" id="PRU00335"/>
    </source>
</evidence>
<reference evidence="6" key="1">
    <citation type="submission" date="2020-02" db="EMBL/GenBank/DDBJ databases">
        <authorList>
            <person name="Meier V. D."/>
        </authorList>
    </citation>
    <scope>NUCLEOTIDE SEQUENCE</scope>
    <source>
        <strain evidence="6">AVDCRST_MAG33</strain>
    </source>
</reference>
<keyword evidence="1" id="KW-0805">Transcription regulation</keyword>
<dbReference type="PROSITE" id="PS50977">
    <property type="entry name" value="HTH_TETR_2"/>
    <property type="match status" value="1"/>
</dbReference>
<dbReference type="InterPro" id="IPR023772">
    <property type="entry name" value="DNA-bd_HTH_TetR-type_CS"/>
</dbReference>
<dbReference type="PANTHER" id="PTHR30055:SF238">
    <property type="entry name" value="MYCOFACTOCIN BIOSYNTHESIS TRANSCRIPTIONAL REGULATOR MFTR-RELATED"/>
    <property type="match status" value="1"/>
</dbReference>
<dbReference type="Gene3D" id="1.10.357.10">
    <property type="entry name" value="Tetracycline Repressor, domain 2"/>
    <property type="match status" value="1"/>
</dbReference>
<gene>
    <name evidence="6" type="ORF">AVDCRST_MAG33-1566</name>
</gene>
<evidence type="ECO:0000256" key="3">
    <source>
        <dbReference type="ARBA" id="ARBA00023163"/>
    </source>
</evidence>